<reference evidence="1" key="2">
    <citation type="submission" date="2022-04" db="EMBL/GenBank/DDBJ databases">
        <title>Antimicrobial genetic elements in methicillin-resistant Macrococcus armenti.</title>
        <authorList>
            <person name="Keller J.E."/>
            <person name="Schwendener S."/>
            <person name="Pantucek R."/>
            <person name="Perreten V."/>
        </authorList>
    </citation>
    <scope>NUCLEOTIDE SEQUENCE</scope>
    <source>
        <strain evidence="1">CCM 2609</strain>
    </source>
</reference>
<dbReference type="RefSeq" id="WP_243365956.1">
    <property type="nucleotide sequence ID" value="NZ_CP094348.1"/>
</dbReference>
<reference evidence="1" key="1">
    <citation type="submission" date="2022-03" db="EMBL/GenBank/DDBJ databases">
        <authorList>
            <person name="Vrbovska V."/>
            <person name="Kovarovic V."/>
            <person name="Botka T."/>
            <person name="Pantucek R."/>
        </authorList>
    </citation>
    <scope>NUCLEOTIDE SEQUENCE</scope>
    <source>
        <strain evidence="1">CCM 2609</strain>
    </source>
</reference>
<protein>
    <recommendedName>
        <fullName evidence="3">YokE-like PH domain-containing protein</fullName>
    </recommendedName>
</protein>
<sequence>MAKFREISNEELFPTEKQGPTIEGIVLFKTEAGISELQGAYIATSERLFMNIDMGERVYERVVGMHEIHSIEHKADELTITFDIGPITMVNVNEESLNKFVIFIERYKASK</sequence>
<accession>A0ABY3ZXU3</accession>
<evidence type="ECO:0000313" key="2">
    <source>
        <dbReference type="Proteomes" id="UP000830343"/>
    </source>
</evidence>
<keyword evidence="2" id="KW-1185">Reference proteome</keyword>
<dbReference type="EMBL" id="CP094348">
    <property type="protein sequence ID" value="UOB20651.1"/>
    <property type="molecule type" value="Genomic_DNA"/>
</dbReference>
<organism evidence="1 2">
    <name type="scientific">Macrococcus armenti</name>
    <dbReference type="NCBI Taxonomy" id="2875764"/>
    <lineage>
        <taxon>Bacteria</taxon>
        <taxon>Bacillati</taxon>
        <taxon>Bacillota</taxon>
        <taxon>Bacilli</taxon>
        <taxon>Bacillales</taxon>
        <taxon>Staphylococcaceae</taxon>
        <taxon>Macrococcus</taxon>
    </lineage>
</organism>
<name>A0ABY3ZXU3_9STAP</name>
<gene>
    <name evidence="1" type="ORF">MRZ06_00785</name>
</gene>
<dbReference type="Proteomes" id="UP000830343">
    <property type="component" value="Chromosome"/>
</dbReference>
<proteinExistence type="predicted"/>
<evidence type="ECO:0008006" key="3">
    <source>
        <dbReference type="Google" id="ProtNLM"/>
    </source>
</evidence>
<evidence type="ECO:0000313" key="1">
    <source>
        <dbReference type="EMBL" id="UOB20651.1"/>
    </source>
</evidence>